<proteinExistence type="predicted"/>
<keyword evidence="2" id="KW-0472">Membrane</keyword>
<accession>A0ABQ0SAB0</accession>
<dbReference type="NCBIfam" id="NF033592">
    <property type="entry name" value="transpos_IS4_1"/>
    <property type="match status" value="1"/>
</dbReference>
<feature type="compositionally biased region" description="Basic and acidic residues" evidence="1">
    <location>
        <begin position="222"/>
        <end position="237"/>
    </location>
</feature>
<dbReference type="RefSeq" id="WP_232021535.1">
    <property type="nucleotide sequence ID" value="NZ_BJNH01000203.1"/>
</dbReference>
<dbReference type="InterPro" id="IPR047952">
    <property type="entry name" value="Transpos_IS4"/>
</dbReference>
<dbReference type="InterPro" id="IPR012337">
    <property type="entry name" value="RNaseH-like_sf"/>
</dbReference>
<reference evidence="5 6" key="1">
    <citation type="submission" date="2019-06" db="EMBL/GenBank/DDBJ databases">
        <title>Whole genome shotgun sequence of Pseudonocardia saturnea NBRC 14499.</title>
        <authorList>
            <person name="Hosoyama A."/>
            <person name="Uohara A."/>
            <person name="Ohji S."/>
            <person name="Ichikawa N."/>
        </authorList>
    </citation>
    <scope>NUCLEOTIDE SEQUENCE [LARGE SCALE GENOMIC DNA]</scope>
    <source>
        <strain evidence="5 6">NBRC 14499</strain>
    </source>
</reference>
<keyword evidence="2" id="KW-0812">Transmembrane</keyword>
<dbReference type="InterPro" id="IPR024473">
    <property type="entry name" value="Transposases_IS4_N"/>
</dbReference>
<evidence type="ECO:0000256" key="1">
    <source>
        <dbReference type="SAM" id="MobiDB-lite"/>
    </source>
</evidence>
<dbReference type="EMBL" id="BJNH01000203">
    <property type="protein sequence ID" value="GEC29821.1"/>
    <property type="molecule type" value="Genomic_DNA"/>
</dbReference>
<evidence type="ECO:0000313" key="5">
    <source>
        <dbReference type="EMBL" id="GEC29821.1"/>
    </source>
</evidence>
<dbReference type="InterPro" id="IPR002559">
    <property type="entry name" value="Transposase_11"/>
</dbReference>
<evidence type="ECO:0000256" key="2">
    <source>
        <dbReference type="SAM" id="Phobius"/>
    </source>
</evidence>
<name>A0ABQ0SAB0_9PSEU</name>
<dbReference type="Pfam" id="PF01609">
    <property type="entry name" value="DDE_Tnp_1"/>
    <property type="match status" value="1"/>
</dbReference>
<evidence type="ECO:0000259" key="4">
    <source>
        <dbReference type="Pfam" id="PF13006"/>
    </source>
</evidence>
<organism evidence="5 6">
    <name type="scientific">Pseudonocardia saturnea</name>
    <dbReference type="NCBI Taxonomy" id="33909"/>
    <lineage>
        <taxon>Bacteria</taxon>
        <taxon>Bacillati</taxon>
        <taxon>Actinomycetota</taxon>
        <taxon>Actinomycetes</taxon>
        <taxon>Pseudonocardiales</taxon>
        <taxon>Pseudonocardiaceae</taxon>
        <taxon>Pseudonocardia</taxon>
    </lineage>
</organism>
<dbReference type="Pfam" id="PF13006">
    <property type="entry name" value="Nterm_IS4"/>
    <property type="match status" value="1"/>
</dbReference>
<dbReference type="Proteomes" id="UP000320693">
    <property type="component" value="Unassembled WGS sequence"/>
</dbReference>
<protein>
    <recommendedName>
        <fullName evidence="7">DDE family transposase</fullName>
    </recommendedName>
</protein>
<keyword evidence="2" id="KW-1133">Transmembrane helix</keyword>
<comment type="caution">
    <text evidence="5">The sequence shown here is derived from an EMBL/GenBank/DDBJ whole genome shotgun (WGS) entry which is preliminary data.</text>
</comment>
<gene>
    <name evidence="5" type="ORF">PSA01_68500</name>
</gene>
<sequence length="273" mass="29520">MRLLPSRVVVYLLLAGGLFAELGYRQVWARMTAALAGLAPARPSPSALAQACRRIGPAPLRALFDLPRGPASGLSRTGVWWRGRLVCAIDGTILCCPDTPANLTVYRRGAGNHGGTGYPMVRLLTLVACGTRTIIDATFGTDRVGETRYAHDLLAALRAGMIVLADRTFAVRAWIVAVVAVVAVVATGADVLVRVKLNRALPVCRRLRDGSYVSRIGPGRGPGDHRPDHDHHQRGPRSEIYRLVTTVTDPDYPAAEIITLYQQRWGATRGRAC</sequence>
<evidence type="ECO:0000313" key="6">
    <source>
        <dbReference type="Proteomes" id="UP000320693"/>
    </source>
</evidence>
<keyword evidence="6" id="KW-1185">Reference proteome</keyword>
<feature type="transmembrane region" description="Helical" evidence="2">
    <location>
        <begin position="173"/>
        <end position="193"/>
    </location>
</feature>
<evidence type="ECO:0000259" key="3">
    <source>
        <dbReference type="Pfam" id="PF01609"/>
    </source>
</evidence>
<evidence type="ECO:0008006" key="7">
    <source>
        <dbReference type="Google" id="ProtNLM"/>
    </source>
</evidence>
<dbReference type="SUPFAM" id="SSF53098">
    <property type="entry name" value="Ribonuclease H-like"/>
    <property type="match status" value="1"/>
</dbReference>
<feature type="domain" description="Transposase IS4-like" evidence="3">
    <location>
        <begin position="82"/>
        <end position="266"/>
    </location>
</feature>
<feature type="region of interest" description="Disordered" evidence="1">
    <location>
        <begin position="214"/>
        <end position="237"/>
    </location>
</feature>
<feature type="domain" description="Transposase IS4 N-terminal" evidence="4">
    <location>
        <begin position="2"/>
        <end position="65"/>
    </location>
</feature>